<evidence type="ECO:0000256" key="2">
    <source>
        <dbReference type="ARBA" id="ARBA00004906"/>
    </source>
</evidence>
<organism evidence="11 12">
    <name type="scientific">Ramazzottius varieornatus</name>
    <name type="common">Water bear</name>
    <name type="synonym">Tardigrade</name>
    <dbReference type="NCBI Taxonomy" id="947166"/>
    <lineage>
        <taxon>Eukaryota</taxon>
        <taxon>Metazoa</taxon>
        <taxon>Ecdysozoa</taxon>
        <taxon>Tardigrada</taxon>
        <taxon>Eutardigrada</taxon>
        <taxon>Parachela</taxon>
        <taxon>Hypsibioidea</taxon>
        <taxon>Ramazzottiidae</taxon>
        <taxon>Ramazzottius</taxon>
    </lineage>
</organism>
<dbReference type="Gene3D" id="3.40.50.720">
    <property type="entry name" value="NAD(P)-binding Rossmann-like Domain"/>
    <property type="match status" value="1"/>
</dbReference>
<dbReference type="FunFam" id="2.40.30.180:FF:000002">
    <property type="entry name" value="Ubiquitin-activating enzyme E1 2"/>
    <property type="match status" value="1"/>
</dbReference>
<dbReference type="InterPro" id="IPR018965">
    <property type="entry name" value="Ub-activating_enz_E1_C"/>
</dbReference>
<evidence type="ECO:0000313" key="11">
    <source>
        <dbReference type="EMBL" id="GAV02188.1"/>
    </source>
</evidence>
<feature type="domain" description="Ubiquitin-activating enzyme E1 C-terminal" evidence="10">
    <location>
        <begin position="937"/>
        <end position="1063"/>
    </location>
</feature>
<dbReference type="InterPro" id="IPR000594">
    <property type="entry name" value="ThiF_NAD_FAD-bd"/>
</dbReference>
<dbReference type="PANTHER" id="PTHR10953:SF186">
    <property type="entry name" value="UBIQUITIN-LIKE MODIFIER-ACTIVATING ENZYME 6"/>
    <property type="match status" value="1"/>
</dbReference>
<dbReference type="EMBL" id="BDGG01000008">
    <property type="protein sequence ID" value="GAV02188.1"/>
    <property type="molecule type" value="Genomic_DNA"/>
</dbReference>
<dbReference type="NCBIfam" id="TIGR01408">
    <property type="entry name" value="Ube1"/>
    <property type="match status" value="1"/>
</dbReference>
<dbReference type="UniPathway" id="UPA00143"/>
<keyword evidence="12" id="KW-1185">Reference proteome</keyword>
<dbReference type="GO" id="GO:0005524">
    <property type="term" value="F:ATP binding"/>
    <property type="evidence" value="ECO:0007669"/>
    <property type="project" value="UniProtKB-KW"/>
</dbReference>
<dbReference type="GO" id="GO:0005737">
    <property type="term" value="C:cytoplasm"/>
    <property type="evidence" value="ECO:0007669"/>
    <property type="project" value="TreeGrafter"/>
</dbReference>
<dbReference type="AlphaFoldDB" id="A0A1D1VR35"/>
<evidence type="ECO:0000256" key="6">
    <source>
        <dbReference type="ARBA" id="ARBA00022741"/>
    </source>
</evidence>
<dbReference type="GO" id="GO:0019948">
    <property type="term" value="F:SUMO activating enzyme activity"/>
    <property type="evidence" value="ECO:0007669"/>
    <property type="project" value="TreeGrafter"/>
</dbReference>
<dbReference type="InterPro" id="IPR000011">
    <property type="entry name" value="UBQ/SUMO-activ_enz_E1-like"/>
</dbReference>
<dbReference type="OrthoDB" id="10252231at2759"/>
<comment type="pathway">
    <text evidence="2">Protein modification; protein ubiquitination.</text>
</comment>
<dbReference type="InterPro" id="IPR045886">
    <property type="entry name" value="ThiF/MoeB/HesA"/>
</dbReference>
<feature type="region of interest" description="Disordered" evidence="9">
    <location>
        <begin position="1"/>
        <end position="33"/>
    </location>
</feature>
<dbReference type="PANTHER" id="PTHR10953">
    <property type="entry name" value="UBIQUITIN-ACTIVATING ENZYME E1"/>
    <property type="match status" value="1"/>
</dbReference>
<dbReference type="GO" id="GO:0016925">
    <property type="term" value="P:protein sumoylation"/>
    <property type="evidence" value="ECO:0007669"/>
    <property type="project" value="TreeGrafter"/>
</dbReference>
<keyword evidence="5" id="KW-0436">Ligase</keyword>
<proteinExistence type="inferred from homology"/>
<dbReference type="Gene3D" id="3.40.50.12550">
    <property type="entry name" value="Ubiquitin-activating enzyme E1, inactive adenylation domain, subdomain 2"/>
    <property type="match status" value="1"/>
</dbReference>
<dbReference type="Gene3D" id="3.10.290.60">
    <property type="entry name" value="Ubiquitin-activating enzyme E1, UFD domain"/>
    <property type="match status" value="1"/>
</dbReference>
<comment type="similarity">
    <text evidence="3">Belongs to the ubiquitin-activating E1 family.</text>
</comment>
<dbReference type="Gene3D" id="3.50.50.80">
    <property type="entry name" value="Ubiquitin-activating enzyme E1, inactive adenylation domain, subdomain 1"/>
    <property type="match status" value="1"/>
</dbReference>
<evidence type="ECO:0000256" key="7">
    <source>
        <dbReference type="ARBA" id="ARBA00022786"/>
    </source>
</evidence>
<evidence type="ECO:0000313" key="12">
    <source>
        <dbReference type="Proteomes" id="UP000186922"/>
    </source>
</evidence>
<dbReference type="SUPFAM" id="SSF69572">
    <property type="entry name" value="Activating enzymes of the ubiquitin-like proteins"/>
    <property type="match status" value="2"/>
</dbReference>
<comment type="caution">
    <text evidence="11">The sequence shown here is derived from an EMBL/GenBank/DDBJ whole genome shotgun (WGS) entry which is preliminary data.</text>
</comment>
<dbReference type="FunFam" id="3.50.50.80:FF:000002">
    <property type="entry name" value="SUMO-activating enzyme subunit 2"/>
    <property type="match status" value="1"/>
</dbReference>
<dbReference type="Pfam" id="PF00899">
    <property type="entry name" value="ThiF"/>
    <property type="match status" value="2"/>
</dbReference>
<dbReference type="InterPro" id="IPR019572">
    <property type="entry name" value="UBA_E1_SCCH"/>
</dbReference>
<keyword evidence="8" id="KW-0067">ATP-binding</keyword>
<gene>
    <name evidence="11" type="primary">RvY_12784-1</name>
    <name evidence="11" type="synonym">RvY_12784.1</name>
    <name evidence="11" type="ORF">RvY_12784</name>
</gene>
<dbReference type="EC" id="6.2.1.45" evidence="4"/>
<evidence type="ECO:0000259" key="10">
    <source>
        <dbReference type="SMART" id="SM00985"/>
    </source>
</evidence>
<dbReference type="InterPro" id="IPR038252">
    <property type="entry name" value="UBA_E1_C_sf"/>
</dbReference>
<dbReference type="Pfam" id="PF10585">
    <property type="entry name" value="UBA_E1_SCCH"/>
    <property type="match status" value="1"/>
</dbReference>
<dbReference type="GO" id="GO:0031510">
    <property type="term" value="C:SUMO activating enzyme complex"/>
    <property type="evidence" value="ECO:0007669"/>
    <property type="project" value="TreeGrafter"/>
</dbReference>
<dbReference type="InterPro" id="IPR042063">
    <property type="entry name" value="Ubi_acti_E1_SCCH"/>
</dbReference>
<dbReference type="PRINTS" id="PR01849">
    <property type="entry name" value="UBIQUITINACT"/>
</dbReference>
<evidence type="ECO:0000256" key="1">
    <source>
        <dbReference type="ARBA" id="ARBA00000488"/>
    </source>
</evidence>
<protein>
    <recommendedName>
        <fullName evidence="4">E1 ubiquitin-activating enzyme</fullName>
        <ecNumber evidence="4">6.2.1.45</ecNumber>
    </recommendedName>
</protein>
<sequence length="1072" mass="120089">MEDEHVKDGKRHNGLGRHLSTASEGETKGSFRRQPSVEIDDSLYSRQRYVLGDEAMKRMHRASVLILGLGGLGVEIAKNLILGGVKKVSLWDNQPARWLDLSGNFYITEEDVKKRVSRVDACIGKLRELNPGVTVEIFDGDATSPEGLKSLHGQFNCVIATEIALASRIALNRQLRSHKIPFITGDAFGIFVTGFCDFGDEFLVHDPSPEESRELLIGHVTQTEQGEVTCLEGYMHHLEEGDLVEFKDVRGMTELNGRVFVVNKVVSPLSFAIGDTTKFSPHEQGGIAKQAPKPKTVSFHSLEDSIRKPALLDCDLARFNAAKECHVSWIALMQFEEKYSRLPNPQDLAEVSEAIQLAKQAAQDQELTDFDEKFLQAAIRASSGQLNPLVATMGGVLAQEAMKALTCKWTPLRQWLHLDARDIYSQDSTVSILDDRYDGIRACIGDKTLEQLKNLKVFMVGCGAIGCETLKNLALIGVGCGSKGMVTITDDDRIEKSNLNRQFLFRPEHIGKSKSEMAADRVKCINPDMQVTAYLFRVSPATQKTPFNDEFYHNQHIVVNALDNVQARIYMDSRCVTNCKPLLDSGTLSTKGHVQVVVPFLTESYGTQRDPAENAGDSIPYCTLKSFPALIEHCIEWAREKFQSSFSMKPEVFNTFWNLHGPSTGQVLQALQKKSHLENVAIVYKLISAQPKSLQDVVKMARMKFEKYFTFKALQLLYMFPEDHVLEGGIRFWTAPKRAPIPVMFDPENKLHMDFIRSATALYAHIYNVPVSTSDLTMEKLKTLVAKVHIPSFVPKGKEVASVTATTAPTTNQSLSHSAEEAHRLADLLQSSLERGDFSATDTMSMHPESFEKDDDANFHIDFIYAAANLRAAMYRIDGSNRTHVKRIAGRIVPAIATTTACVSGLATLELIKLAQDLNKMTPERKHLLDSSVLTRYKNTFLNLALPVIYFSEPGEAKKTVLPGGITVSLWDQWSVNGDMDFTMQNFVEAVKDKYHRDVSTILQGSKMVYMPFMPGHKNRLAEPFKKYLDLPEEEDYIDLSVDMGDDDETMDGEENMVIWPPVRYYFRPAQK</sequence>
<dbReference type="Gene3D" id="2.40.30.180">
    <property type="entry name" value="Ubiquitin-activating enzyme E1, FCCH domain"/>
    <property type="match status" value="1"/>
</dbReference>
<evidence type="ECO:0000256" key="8">
    <source>
        <dbReference type="ARBA" id="ARBA00022840"/>
    </source>
</evidence>
<evidence type="ECO:0000256" key="3">
    <source>
        <dbReference type="ARBA" id="ARBA00005673"/>
    </source>
</evidence>
<evidence type="ECO:0000256" key="9">
    <source>
        <dbReference type="SAM" id="MobiDB-lite"/>
    </source>
</evidence>
<keyword evidence="6" id="KW-0547">Nucleotide-binding</keyword>
<dbReference type="FunFam" id="3.50.50.80:FF:000001">
    <property type="entry name" value="ubiquitin-like modifier-activating enzyme 1"/>
    <property type="match status" value="1"/>
</dbReference>
<dbReference type="Gene3D" id="1.10.10.2660">
    <property type="entry name" value="Ubiquitin-activating enzyme E1, SCCH domain"/>
    <property type="match status" value="1"/>
</dbReference>
<dbReference type="InterPro" id="IPR035985">
    <property type="entry name" value="Ubiquitin-activating_enz"/>
</dbReference>
<keyword evidence="7" id="KW-0833">Ubl conjugation pathway</keyword>
<dbReference type="GO" id="GO:0004839">
    <property type="term" value="F:ubiquitin activating enzyme activity"/>
    <property type="evidence" value="ECO:0007669"/>
    <property type="project" value="UniProtKB-EC"/>
</dbReference>
<evidence type="ECO:0000256" key="4">
    <source>
        <dbReference type="ARBA" id="ARBA00012990"/>
    </source>
</evidence>
<name>A0A1D1VR35_RAMVA</name>
<comment type="catalytic activity">
    <reaction evidence="1">
        <text>ATP + ubiquitin + [E1 ubiquitin-activating enzyme]-L-cysteine = AMP + diphosphate + S-ubiquitinyl-[E1 ubiquitin-activating enzyme]-L-cysteine.</text>
        <dbReference type="EC" id="6.2.1.45"/>
    </reaction>
</comment>
<dbReference type="SMART" id="SM00985">
    <property type="entry name" value="UBA_e1_C"/>
    <property type="match status" value="1"/>
</dbReference>
<dbReference type="FunFam" id="3.40.50.720:FF:000015">
    <property type="entry name" value="Ubiquitin-activating enzyme E1 1"/>
    <property type="match status" value="1"/>
</dbReference>
<dbReference type="InterPro" id="IPR042302">
    <property type="entry name" value="E1_FCCH_sf"/>
</dbReference>
<accession>A0A1D1VR35</accession>
<dbReference type="InterPro" id="IPR042449">
    <property type="entry name" value="Ub-E1_IAD_1"/>
</dbReference>
<dbReference type="STRING" id="947166.A0A1D1VR35"/>
<dbReference type="InterPro" id="IPR018075">
    <property type="entry name" value="UBQ-activ_enz_E1"/>
</dbReference>
<reference evidence="11 12" key="1">
    <citation type="journal article" date="2016" name="Nat. Commun.">
        <title>Extremotolerant tardigrade genome and improved radiotolerance of human cultured cells by tardigrade-unique protein.</title>
        <authorList>
            <person name="Hashimoto T."/>
            <person name="Horikawa D.D."/>
            <person name="Saito Y."/>
            <person name="Kuwahara H."/>
            <person name="Kozuka-Hata H."/>
            <person name="Shin-I T."/>
            <person name="Minakuchi Y."/>
            <person name="Ohishi K."/>
            <person name="Motoyama A."/>
            <person name="Aizu T."/>
            <person name="Enomoto A."/>
            <person name="Kondo K."/>
            <person name="Tanaka S."/>
            <person name="Hara Y."/>
            <person name="Koshikawa S."/>
            <person name="Sagara H."/>
            <person name="Miura T."/>
            <person name="Yokobori S."/>
            <person name="Miyagawa K."/>
            <person name="Suzuki Y."/>
            <person name="Kubo T."/>
            <person name="Oyama M."/>
            <person name="Kohara Y."/>
            <person name="Fujiyama A."/>
            <person name="Arakawa K."/>
            <person name="Katayama T."/>
            <person name="Toyoda A."/>
            <person name="Kunieda T."/>
        </authorList>
    </citation>
    <scope>NUCLEOTIDE SEQUENCE [LARGE SCALE GENOMIC DNA]</scope>
    <source>
        <strain evidence="11 12">YOKOZUNA-1</strain>
    </source>
</reference>
<evidence type="ECO:0000256" key="5">
    <source>
        <dbReference type="ARBA" id="ARBA00022598"/>
    </source>
</evidence>
<dbReference type="Pfam" id="PF09358">
    <property type="entry name" value="E1_UFD"/>
    <property type="match status" value="1"/>
</dbReference>
<dbReference type="Proteomes" id="UP000186922">
    <property type="component" value="Unassembled WGS sequence"/>
</dbReference>